<gene>
    <name evidence="1" type="ORF">NCTC10797_00959</name>
</gene>
<protein>
    <submittedName>
        <fullName evidence="1">Uncharacterized protein</fullName>
    </submittedName>
</protein>
<dbReference type="AlphaFoldDB" id="A0A4U8VXM8"/>
<dbReference type="EMBL" id="LR215973">
    <property type="protein sequence ID" value="VFA97199.1"/>
    <property type="molecule type" value="Genomic_DNA"/>
</dbReference>
<evidence type="ECO:0000313" key="1">
    <source>
        <dbReference type="EMBL" id="VFA97199.1"/>
    </source>
</evidence>
<name>A0A4U8VXM8_9NOCA</name>
<proteinExistence type="predicted"/>
<sequence>MTQFYHDVLPFPNAVRTGGCGKPEWGRWDETLGCGLRGVVHQHAIEPRVIAHNIVVGGLRRYVRHESSRRILWPYAFRSVRLLAADGSDKIRPRVCTGTWRGVVFFKYAATGWFSRPAVLLDQIKFRRLQ</sequence>
<organism evidence="1 2">
    <name type="scientific">Nocardia cyriacigeorgica</name>
    <dbReference type="NCBI Taxonomy" id="135487"/>
    <lineage>
        <taxon>Bacteria</taxon>
        <taxon>Bacillati</taxon>
        <taxon>Actinomycetota</taxon>
        <taxon>Actinomycetes</taxon>
        <taxon>Mycobacteriales</taxon>
        <taxon>Nocardiaceae</taxon>
        <taxon>Nocardia</taxon>
    </lineage>
</organism>
<reference evidence="1 2" key="1">
    <citation type="submission" date="2019-02" db="EMBL/GenBank/DDBJ databases">
        <authorList>
            <consortium name="Pathogen Informatics"/>
        </authorList>
    </citation>
    <scope>NUCLEOTIDE SEQUENCE [LARGE SCALE GENOMIC DNA]</scope>
    <source>
        <strain evidence="1 2">3012STDY6756504</strain>
    </source>
</reference>
<accession>A0A4U8VXM8</accession>
<dbReference type="Proteomes" id="UP000290439">
    <property type="component" value="Chromosome"/>
</dbReference>
<evidence type="ECO:0000313" key="2">
    <source>
        <dbReference type="Proteomes" id="UP000290439"/>
    </source>
</evidence>